<evidence type="ECO:0000313" key="1">
    <source>
        <dbReference type="Ensembl" id="ENSSDAP00000007040.1"/>
    </source>
</evidence>
<reference evidence="1" key="1">
    <citation type="submission" date="2025-08" db="UniProtKB">
        <authorList>
            <consortium name="Ensembl"/>
        </authorList>
    </citation>
    <scope>IDENTIFICATION</scope>
</reference>
<name>A0A8C9PEI3_SPEDA</name>
<protein>
    <submittedName>
        <fullName evidence="1">Uncharacterized protein</fullName>
    </submittedName>
</protein>
<accession>A0A8C9PEI3</accession>
<dbReference type="Proteomes" id="UP000694422">
    <property type="component" value="Unplaced"/>
</dbReference>
<dbReference type="AlphaFoldDB" id="A0A8C9PEI3"/>
<organism evidence="1 2">
    <name type="scientific">Spermophilus dauricus</name>
    <name type="common">Daurian ground squirrel</name>
    <dbReference type="NCBI Taxonomy" id="99837"/>
    <lineage>
        <taxon>Eukaryota</taxon>
        <taxon>Metazoa</taxon>
        <taxon>Chordata</taxon>
        <taxon>Craniata</taxon>
        <taxon>Vertebrata</taxon>
        <taxon>Euteleostomi</taxon>
        <taxon>Mammalia</taxon>
        <taxon>Eutheria</taxon>
        <taxon>Euarchontoglires</taxon>
        <taxon>Glires</taxon>
        <taxon>Rodentia</taxon>
        <taxon>Sciuromorpha</taxon>
        <taxon>Sciuridae</taxon>
        <taxon>Xerinae</taxon>
        <taxon>Marmotini</taxon>
        <taxon>Spermophilus</taxon>
    </lineage>
</organism>
<sequence length="101" mass="10848">LVHLGGADPLIVCQRGLLLLPNKACVLPAFGDRFNLYGIMDSGDGTRTFYKAPTVCLSCGALTGPELFPSYISNSGGKEPKSMCGVTLVLPRRVKNSEWFV</sequence>
<proteinExistence type="predicted"/>
<keyword evidence="2" id="KW-1185">Reference proteome</keyword>
<evidence type="ECO:0000313" key="2">
    <source>
        <dbReference type="Proteomes" id="UP000694422"/>
    </source>
</evidence>
<reference evidence="1" key="2">
    <citation type="submission" date="2025-09" db="UniProtKB">
        <authorList>
            <consortium name="Ensembl"/>
        </authorList>
    </citation>
    <scope>IDENTIFICATION</scope>
</reference>
<dbReference type="Ensembl" id="ENSSDAT00000008030.1">
    <property type="protein sequence ID" value="ENSSDAP00000007040.1"/>
    <property type="gene ID" value="ENSSDAG00000006497.1"/>
</dbReference>